<evidence type="ECO:0000256" key="2">
    <source>
        <dbReference type="ARBA" id="ARBA00022490"/>
    </source>
</evidence>
<evidence type="ECO:0000256" key="5">
    <source>
        <dbReference type="ARBA" id="ARBA00022840"/>
    </source>
</evidence>
<feature type="coiled-coil region" evidence="10">
    <location>
        <begin position="892"/>
        <end position="982"/>
    </location>
</feature>
<dbReference type="GO" id="GO:0005524">
    <property type="term" value="F:ATP binding"/>
    <property type="evidence" value="ECO:0007669"/>
    <property type="project" value="UniProtKB-UniRule"/>
</dbReference>
<feature type="coiled-coil region" evidence="10">
    <location>
        <begin position="1318"/>
        <end position="1417"/>
    </location>
</feature>
<dbReference type="GO" id="GO:0005829">
    <property type="term" value="C:cytosol"/>
    <property type="evidence" value="ECO:0007669"/>
    <property type="project" value="UniProtKB-ARBA"/>
</dbReference>
<dbReference type="Proteomes" id="UP001152795">
    <property type="component" value="Unassembled WGS sequence"/>
</dbReference>
<dbReference type="InterPro" id="IPR001752">
    <property type="entry name" value="Kinesin_motor_dom"/>
</dbReference>
<evidence type="ECO:0000256" key="11">
    <source>
        <dbReference type="SAM" id="MobiDB-lite"/>
    </source>
</evidence>
<evidence type="ECO:0000313" key="12">
    <source>
        <dbReference type="EMBL" id="CAB3988873.1"/>
    </source>
</evidence>
<dbReference type="InterPro" id="IPR019821">
    <property type="entry name" value="Kinesin_motor_CS"/>
</dbReference>
<evidence type="ECO:0000256" key="8">
    <source>
        <dbReference type="ARBA" id="ARBA00023212"/>
    </source>
</evidence>
<dbReference type="GO" id="GO:0005874">
    <property type="term" value="C:microtubule"/>
    <property type="evidence" value="ECO:0007669"/>
    <property type="project" value="UniProtKB-KW"/>
</dbReference>
<reference evidence="12" key="1">
    <citation type="submission" date="2020-04" db="EMBL/GenBank/DDBJ databases">
        <authorList>
            <person name="Alioto T."/>
            <person name="Alioto T."/>
            <person name="Gomez Garrido J."/>
        </authorList>
    </citation>
    <scope>NUCLEOTIDE SEQUENCE</scope>
    <source>
        <strain evidence="12">A484AB</strain>
    </source>
</reference>
<dbReference type="GO" id="GO:0008017">
    <property type="term" value="F:microtubule binding"/>
    <property type="evidence" value="ECO:0007669"/>
    <property type="project" value="InterPro"/>
</dbReference>
<keyword evidence="5" id="KW-0067">ATP-binding</keyword>
<name>A0A6S7GCM1_PARCT</name>
<feature type="coiled-coil region" evidence="10">
    <location>
        <begin position="586"/>
        <end position="673"/>
    </location>
</feature>
<dbReference type="PANTHER" id="PTHR37739">
    <property type="entry name" value="KINESIN-LIKE PROTEIN KIN-12D"/>
    <property type="match status" value="1"/>
</dbReference>
<gene>
    <name evidence="12" type="ORF">PACLA_8A079497</name>
</gene>
<evidence type="ECO:0000256" key="6">
    <source>
        <dbReference type="ARBA" id="ARBA00023054"/>
    </source>
</evidence>
<dbReference type="InterPro" id="IPR027417">
    <property type="entry name" value="P-loop_NTPase"/>
</dbReference>
<feature type="coiled-coil region" evidence="10">
    <location>
        <begin position="758"/>
        <end position="799"/>
    </location>
</feature>
<dbReference type="PROSITE" id="PS00411">
    <property type="entry name" value="KINESIN_MOTOR_1"/>
    <property type="match status" value="1"/>
</dbReference>
<sequence>MANLTPVYTTPTSKTKWLKSKSTSGGGISDDNIKVYVRVRPPDSYANEIDHKPCLEVTSRTSLTLFSKPEPKVFTYDQVADPNTTQEEVFTYVAKKIIDGCLEGYNGTIFAYGQTGSGKTFTMLGPVEQDSFDHELRGVIPRGFEYLFNLINREREKLGDKVEFLCQCSFLEIYNEQIFDLLDPTSTGLQLREDIKRGVFVDGLLEKPVSSARDVYNVLNSGWLNRRVASTSMNRESSRSHAVFTITIESKEIKGTIKNIKVSRLHLVDLAGSERQKDTQTQGLRLKEAGSINKSLSALGNVIMALVDITHGKQRHVPYRDSKLTFLLRDSLGGNARTHIIANVHPSARCFGETLSTLNFARRAKQIKNKAIVNEDMSGNVSNLQEEIRKLKILLHEARASINDSPSLSTPDSAEKTGSKSPENGPDEWKEMMLTAINLKEKSEQEKQVLEEKVKKLEELCKKKDKFLQSTKMILKFRDAHIAKLEKSQKKNDCVITAGERDKEIEILREEIKILEEKVEHHPDVTRFAMENLELRAELKALRSNTEANYDLTYDLSKTRFYAMQLERKLRDALNTPGSGDLEKSLSSSLQSLEASNAELERYKSELTQVQGHLESVKEELHQTREDLQQSKEKLVEKEDSFRKKLLESDAEIESSKKTIAELQRTLETLQLKTAIERTTMNDVHMQAIRTLSSPRSFSTPSKKRPPHPHSTSGILDEHPPNGVLRTRRDSYNDLEPELEESFLKYEPGSPDDEEVYHDTLLDELKQLQDMYNVVLQERQNEEAQRIKLNQVKNKLEHQVQQLNEFLSSERTRFGSVETELNKKVITLNDRLKEGMSEITLLKSENEDLKVCLQQADRQVDSLKKDRDMDKINTGRKAASLESKICTLEIELSNTKNEMEEILEINQNFQTDVENMREELQFKDHKLSEWENLLRSERDKIKSLENELESCIEKLHMVTEANEKLVTEADKQQQLIAALEQCVNLKDELHRSDALCVQQGEKIISLNKKLAEGDELVSELKRQVQEEKDYRLKLLDSVKELKSFVSEKEFKITSLEGIIAEKKDKIEELTSDVEKKQSVVAKLKRRLSDENEKREQEREIFQNEIATLKDEITATSEHCRELTRTLEEQQQQFGTLQCELKEKNDELFNLNNRIAEIAAMEPEVIQRPSDPSGLETSVFNSSLLDQSQLQEMKKREVKVQKVLQSYETTFQEQAQVLESYKAKIKLLEEKTCFEDAARELEIQLENLKIEVKEKEVVNKFEMKQLNDRVSLAMSACDSANKLKDEAVLVKLETEKKLAEMTSRVLMAEEDCAANYESVVRLTEKLKEYHQKEDEWSERFGREMEAKTKLQKAYKDLEQKLEKASTDNTKLAGHQNLRQKIQYISDMKKDYQLLKEENQKLTAKYQKLLCEKNEENRKPLAIKNENV</sequence>
<proteinExistence type="inferred from homology"/>
<dbReference type="GO" id="GO:0003777">
    <property type="term" value="F:microtubule motor activity"/>
    <property type="evidence" value="ECO:0007669"/>
    <property type="project" value="InterPro"/>
</dbReference>
<keyword evidence="7" id="KW-0505">Motor protein</keyword>
<evidence type="ECO:0000256" key="4">
    <source>
        <dbReference type="ARBA" id="ARBA00022741"/>
    </source>
</evidence>
<evidence type="ECO:0000256" key="9">
    <source>
        <dbReference type="ARBA" id="ARBA00034488"/>
    </source>
</evidence>
<feature type="coiled-coil region" evidence="10">
    <location>
        <begin position="374"/>
        <end position="401"/>
    </location>
</feature>
<evidence type="ECO:0000256" key="10">
    <source>
        <dbReference type="SAM" id="Coils"/>
    </source>
</evidence>
<feature type="coiled-coil region" evidence="10">
    <location>
        <begin position="1052"/>
        <end position="1160"/>
    </location>
</feature>
<dbReference type="EMBL" id="CACRXK020001398">
    <property type="protein sequence ID" value="CAB3988873.1"/>
    <property type="molecule type" value="Genomic_DNA"/>
</dbReference>
<feature type="compositionally biased region" description="Polar residues" evidence="11">
    <location>
        <begin position="692"/>
        <end position="701"/>
    </location>
</feature>
<dbReference type="Gene3D" id="1.10.287.1490">
    <property type="match status" value="1"/>
</dbReference>
<evidence type="ECO:0000256" key="3">
    <source>
        <dbReference type="ARBA" id="ARBA00022701"/>
    </source>
</evidence>
<protein>
    <submittedName>
        <fullName evidence="12">Kinesin KIF15 isoform X1</fullName>
    </submittedName>
</protein>
<dbReference type="FunFam" id="3.40.850.10:FF:000034">
    <property type="entry name" value="Kinesin family member 15"/>
    <property type="match status" value="1"/>
</dbReference>
<dbReference type="PRINTS" id="PR00380">
    <property type="entry name" value="KINESINHEAVY"/>
</dbReference>
<organism evidence="12 13">
    <name type="scientific">Paramuricea clavata</name>
    <name type="common">Red gorgonian</name>
    <name type="synonym">Violescent sea-whip</name>
    <dbReference type="NCBI Taxonomy" id="317549"/>
    <lineage>
        <taxon>Eukaryota</taxon>
        <taxon>Metazoa</taxon>
        <taxon>Cnidaria</taxon>
        <taxon>Anthozoa</taxon>
        <taxon>Octocorallia</taxon>
        <taxon>Malacalcyonacea</taxon>
        <taxon>Plexauridae</taxon>
        <taxon>Paramuricea</taxon>
    </lineage>
</organism>
<feature type="compositionally biased region" description="Polar residues" evidence="11">
    <location>
        <begin position="402"/>
        <end position="412"/>
    </location>
</feature>
<dbReference type="OrthoDB" id="3176171at2759"/>
<keyword evidence="4" id="KW-0547">Nucleotide-binding</keyword>
<accession>A0A6S7GCM1</accession>
<evidence type="ECO:0000256" key="1">
    <source>
        <dbReference type="ARBA" id="ARBA00004186"/>
    </source>
</evidence>
<keyword evidence="2" id="KW-0963">Cytoplasm</keyword>
<dbReference type="GO" id="GO:0005813">
    <property type="term" value="C:centrosome"/>
    <property type="evidence" value="ECO:0007669"/>
    <property type="project" value="UniProtKB-ARBA"/>
</dbReference>
<evidence type="ECO:0000313" key="13">
    <source>
        <dbReference type="Proteomes" id="UP001152795"/>
    </source>
</evidence>
<dbReference type="InterPro" id="IPR044986">
    <property type="entry name" value="KIF15/KIN-12"/>
</dbReference>
<dbReference type="SUPFAM" id="SSF52540">
    <property type="entry name" value="P-loop containing nucleoside triphosphate hydrolases"/>
    <property type="match status" value="1"/>
</dbReference>
<feature type="region of interest" description="Disordered" evidence="11">
    <location>
        <begin position="402"/>
        <end position="429"/>
    </location>
</feature>
<keyword evidence="13" id="KW-1185">Reference proteome</keyword>
<dbReference type="GO" id="GO:0000278">
    <property type="term" value="P:mitotic cell cycle"/>
    <property type="evidence" value="ECO:0007669"/>
    <property type="project" value="UniProtKB-ARBA"/>
</dbReference>
<comment type="subcellular location">
    <subcellularLocation>
        <location evidence="1">Cytoplasm</location>
        <location evidence="1">Cytoskeleton</location>
        <location evidence="1">Spindle</location>
    </subcellularLocation>
</comment>
<dbReference type="PROSITE" id="PS50067">
    <property type="entry name" value="KINESIN_MOTOR_2"/>
    <property type="match status" value="1"/>
</dbReference>
<feature type="coiled-coil region" evidence="10">
    <location>
        <begin position="1210"/>
        <end position="1257"/>
    </location>
</feature>
<dbReference type="InterPro" id="IPR036961">
    <property type="entry name" value="Kinesin_motor_dom_sf"/>
</dbReference>
<feature type="region of interest" description="Disordered" evidence="11">
    <location>
        <begin position="692"/>
        <end position="728"/>
    </location>
</feature>
<dbReference type="GO" id="GO:0005819">
    <property type="term" value="C:spindle"/>
    <property type="evidence" value="ECO:0007669"/>
    <property type="project" value="UniProtKB-SubCell"/>
</dbReference>
<comment type="similarity">
    <text evidence="9">Belongs to the TRAFAC class myosin-kinesin ATPase superfamily. Kinesin family. KIN-12 subfamily.</text>
</comment>
<keyword evidence="3" id="KW-0493">Microtubule</keyword>
<evidence type="ECO:0000256" key="7">
    <source>
        <dbReference type="ARBA" id="ARBA00023175"/>
    </source>
</evidence>
<feature type="coiled-coil region" evidence="10">
    <location>
        <begin position="433"/>
        <end position="463"/>
    </location>
</feature>
<dbReference type="Gene3D" id="3.40.850.10">
    <property type="entry name" value="Kinesin motor domain"/>
    <property type="match status" value="1"/>
</dbReference>
<dbReference type="Pfam" id="PF00225">
    <property type="entry name" value="Kinesin"/>
    <property type="match status" value="1"/>
</dbReference>
<dbReference type="PANTHER" id="PTHR37739:SF8">
    <property type="entry name" value="KINESIN-LIKE PROTEIN KIN-12D"/>
    <property type="match status" value="1"/>
</dbReference>
<dbReference type="CDD" id="cd01373">
    <property type="entry name" value="KISc_KLP2_like"/>
    <property type="match status" value="1"/>
</dbReference>
<comment type="caution">
    <text evidence="12">The sequence shown here is derived from an EMBL/GenBank/DDBJ whole genome shotgun (WGS) entry which is preliminary data.</text>
</comment>
<keyword evidence="8" id="KW-0206">Cytoskeleton</keyword>
<dbReference type="GO" id="GO:0007018">
    <property type="term" value="P:microtubule-based movement"/>
    <property type="evidence" value="ECO:0007669"/>
    <property type="project" value="InterPro"/>
</dbReference>
<dbReference type="SMART" id="SM00129">
    <property type="entry name" value="KISc"/>
    <property type="match status" value="1"/>
</dbReference>
<keyword evidence="6 10" id="KW-0175">Coiled coil</keyword>